<accession>A0A8J6NCV8</accession>
<sequence length="529" mass="58634">MMQVFVERKKGELFDQLSAAIDARFSTGSTDYSMYQDNPVAFAKEVLGETLTSDMIRLMEAVRDNQVVIAKSGNAVGKTFIAARLAVWWLLCFVECQVYSCAAPPEGNLRRLLWGEIGSIVEKRSDLFEGCDAKTLHIAKSSIAFLTGVSIPASGTASQKEARFSGKHSPNLLFLCDEADGIPDEVFKGIESCMSGGHARLLCMFNPRSEQGHAYRLERDGRAKVVELSACNHPNVLTGKNKIPGAVDRQTTVRRINQWTRPLVANEQPDSNCFELPGFLVGTTAIDQAGREYPPLPSGWYKILEPAFSYMVLGQYPAQASTQLISREWLDRARSRWDSYVVEHGEIPPSSTGAIMGLDIGEFGTDANVACFRYGGYVERLVSWSGVDTVVTANRAAAEYQSRMIRFCNVDATGVGAGVAPQMTIAGCRANPVKVASSPTEKSELGEFRNLRSQLWWACREWLRLDHGAMLPPDDTLLEELATPTYEVRNGKVEVMQKPIMREMLRRSPDRADALCLTFYQPELLFPNL</sequence>
<dbReference type="EMBL" id="JACNJZ010000038">
    <property type="protein sequence ID" value="MBC8316509.1"/>
    <property type="molecule type" value="Genomic_DNA"/>
</dbReference>
<dbReference type="Proteomes" id="UP000614424">
    <property type="component" value="Unassembled WGS sequence"/>
</dbReference>
<gene>
    <name evidence="1" type="ORF">H8E41_01290</name>
</gene>
<comment type="caution">
    <text evidence="1">The sequence shown here is derived from an EMBL/GenBank/DDBJ whole genome shotgun (WGS) entry which is preliminary data.</text>
</comment>
<dbReference type="Gene3D" id="3.30.420.240">
    <property type="match status" value="1"/>
</dbReference>
<name>A0A8J6NCV8_9BACT</name>
<dbReference type="AlphaFoldDB" id="A0A8J6NCV8"/>
<evidence type="ECO:0000313" key="2">
    <source>
        <dbReference type="Proteomes" id="UP000614424"/>
    </source>
</evidence>
<organism evidence="1 2">
    <name type="scientific">Candidatus Desulfobia pelagia</name>
    <dbReference type="NCBI Taxonomy" id="2841692"/>
    <lineage>
        <taxon>Bacteria</taxon>
        <taxon>Pseudomonadati</taxon>
        <taxon>Thermodesulfobacteriota</taxon>
        <taxon>Desulfobulbia</taxon>
        <taxon>Desulfobulbales</taxon>
        <taxon>Desulfobulbaceae</taxon>
        <taxon>Candidatus Desulfobia</taxon>
    </lineage>
</organism>
<proteinExistence type="predicted"/>
<evidence type="ECO:0008006" key="3">
    <source>
        <dbReference type="Google" id="ProtNLM"/>
    </source>
</evidence>
<dbReference type="InterPro" id="IPR027417">
    <property type="entry name" value="P-loop_NTPase"/>
</dbReference>
<reference evidence="1 2" key="1">
    <citation type="submission" date="2020-08" db="EMBL/GenBank/DDBJ databases">
        <title>Bridging the membrane lipid divide: bacteria of the FCB group superphylum have the potential to synthesize archaeal ether lipids.</title>
        <authorList>
            <person name="Villanueva L."/>
            <person name="Von Meijenfeldt F.A.B."/>
            <person name="Westbye A.B."/>
            <person name="Yadav S."/>
            <person name="Hopmans E.C."/>
            <person name="Dutilh B.E."/>
            <person name="Sinninghe Damste J.S."/>
        </authorList>
    </citation>
    <scope>NUCLEOTIDE SEQUENCE [LARGE SCALE GENOMIC DNA]</scope>
    <source>
        <strain evidence="1">NIOZ-UU47</strain>
    </source>
</reference>
<evidence type="ECO:0000313" key="1">
    <source>
        <dbReference type="EMBL" id="MBC8316509.1"/>
    </source>
</evidence>
<dbReference type="Gene3D" id="3.40.50.300">
    <property type="entry name" value="P-loop containing nucleotide triphosphate hydrolases"/>
    <property type="match status" value="1"/>
</dbReference>
<protein>
    <recommendedName>
        <fullName evidence="3">Terminase</fullName>
    </recommendedName>
</protein>